<evidence type="ECO:0000313" key="1">
    <source>
        <dbReference type="EMBL" id="BCJ96698.1"/>
    </source>
</evidence>
<name>A0A6S6RD15_9FIRM</name>
<dbReference type="EMBL" id="AP023367">
    <property type="protein sequence ID" value="BCJ96698.1"/>
    <property type="molecule type" value="Genomic_DNA"/>
</dbReference>
<dbReference type="KEGG" id="acel:acsn021_42670"/>
<dbReference type="Proteomes" id="UP000515561">
    <property type="component" value="Chromosome"/>
</dbReference>
<dbReference type="AlphaFoldDB" id="A0A6S6RD15"/>
<reference evidence="1 2" key="1">
    <citation type="journal article" date="2016" name="Int. J. Syst. Evol. Microbiol.">
        <title>Descriptions of Anaerotaenia torta gen. nov., sp. nov. and Anaerocolumna cellulosilytica gen. nov., sp. nov. isolated from a methanogenic reactor of cattle waste.</title>
        <authorList>
            <person name="Uek A."/>
            <person name="Ohtaki Y."/>
            <person name="Kaku N."/>
            <person name="Ueki K."/>
        </authorList>
    </citation>
    <scope>NUCLEOTIDE SEQUENCE [LARGE SCALE GENOMIC DNA]</scope>
    <source>
        <strain evidence="1 2">SN021</strain>
    </source>
</reference>
<accession>A0A6S6RD15</accession>
<protein>
    <submittedName>
        <fullName evidence="1">Uncharacterized protein</fullName>
    </submittedName>
</protein>
<proteinExistence type="predicted"/>
<evidence type="ECO:0000313" key="2">
    <source>
        <dbReference type="Proteomes" id="UP000515561"/>
    </source>
</evidence>
<sequence>MKLKYPIESFALLFVIASDTLRNSLVFGSLFLVLLLCGFVIRDFCEPINTPLIQKLILWISLPSLTYVLFNLVYFYILKEELTPQNILLLLITGGYMAMFYAAGLKDTFLETVPPEITETKDTLWDVLKENLVAYSIFIAAGAVREFLSKGGLLGYTFIDSFFITNTFESLIAGFLFAGIGLSLVHYIINKGCTSRHNSLWVVLPVVLLYQPFTIENINEVISFLLSTTVSVLFIISVQKRLIFSCTSQGIKKIPIELVSMGFIYMILKAF</sequence>
<organism evidence="1 2">
    <name type="scientific">Anaerocolumna cellulosilytica</name>
    <dbReference type="NCBI Taxonomy" id="433286"/>
    <lineage>
        <taxon>Bacteria</taxon>
        <taxon>Bacillati</taxon>
        <taxon>Bacillota</taxon>
        <taxon>Clostridia</taxon>
        <taxon>Lachnospirales</taxon>
        <taxon>Lachnospiraceae</taxon>
        <taxon>Anaerocolumna</taxon>
    </lineage>
</organism>
<keyword evidence="2" id="KW-1185">Reference proteome</keyword>
<dbReference type="RefSeq" id="WP_184092055.1">
    <property type="nucleotide sequence ID" value="NZ_AP023367.1"/>
</dbReference>
<gene>
    <name evidence="1" type="ORF">acsn021_42670</name>
</gene>